<evidence type="ECO:0000313" key="2">
    <source>
        <dbReference type="Proteomes" id="UP000198856"/>
    </source>
</evidence>
<protein>
    <submittedName>
        <fullName evidence="1">Uncharacterized protein</fullName>
    </submittedName>
</protein>
<dbReference type="STRING" id="890420.SAMN05216226_12011"/>
<sequence>MEGRFQRLYPGRSAVLSRLQHSCFTDGAGVLQSDRDYQNNHDQPDIYLKCRFPVLEVLKDQIRRL</sequence>
<dbReference type="EMBL" id="FNFC01000020">
    <property type="protein sequence ID" value="SDK12265.1"/>
    <property type="molecule type" value="Genomic_DNA"/>
</dbReference>
<dbReference type="Proteomes" id="UP000198856">
    <property type="component" value="Unassembled WGS sequence"/>
</dbReference>
<evidence type="ECO:0000313" key="1">
    <source>
        <dbReference type="EMBL" id="SDK12265.1"/>
    </source>
</evidence>
<proteinExistence type="predicted"/>
<keyword evidence="2" id="KW-1185">Reference proteome</keyword>
<accession>A0A1G8ZCY5</accession>
<name>A0A1G8ZCY5_9EURY</name>
<reference evidence="1 2" key="1">
    <citation type="submission" date="2016-10" db="EMBL/GenBank/DDBJ databases">
        <authorList>
            <person name="de Groot N.N."/>
        </authorList>
    </citation>
    <scope>NUCLEOTIDE SEQUENCE [LARGE SCALE GENOMIC DNA]</scope>
    <source>
        <strain evidence="1 2">IBRC-M10015</strain>
    </source>
</reference>
<organism evidence="1 2">
    <name type="scientific">Halovenus aranensis</name>
    <dbReference type="NCBI Taxonomy" id="890420"/>
    <lineage>
        <taxon>Archaea</taxon>
        <taxon>Methanobacteriati</taxon>
        <taxon>Methanobacteriota</taxon>
        <taxon>Stenosarchaea group</taxon>
        <taxon>Halobacteria</taxon>
        <taxon>Halobacteriales</taxon>
        <taxon>Haloarculaceae</taxon>
        <taxon>Halovenus</taxon>
    </lineage>
</organism>
<gene>
    <name evidence="1" type="ORF">SAMN05216226_12011</name>
</gene>
<dbReference type="AlphaFoldDB" id="A0A1G8ZCY5"/>